<dbReference type="PANTHER" id="PTHR37309:SF1">
    <property type="entry name" value="SLR0284 PROTEIN"/>
    <property type="match status" value="1"/>
</dbReference>
<dbReference type="OrthoDB" id="1701386at2"/>
<evidence type="ECO:0000313" key="2">
    <source>
        <dbReference type="EMBL" id="ACL77167.1"/>
    </source>
</evidence>
<dbReference type="eggNOG" id="COG1950">
    <property type="taxonomic scope" value="Bacteria"/>
</dbReference>
<feature type="transmembrane region" description="Helical" evidence="1">
    <location>
        <begin position="69"/>
        <end position="89"/>
    </location>
</feature>
<dbReference type="HOGENOM" id="CLU_159834_0_0_9"/>
<dbReference type="AlphaFoldDB" id="B8I867"/>
<evidence type="ECO:0000313" key="3">
    <source>
        <dbReference type="Proteomes" id="UP000001349"/>
    </source>
</evidence>
<protein>
    <recommendedName>
        <fullName evidence="4">Phage holin family protein</fullName>
    </recommendedName>
</protein>
<feature type="transmembrane region" description="Helical" evidence="1">
    <location>
        <begin position="95"/>
        <end position="114"/>
    </location>
</feature>
<reference evidence="2" key="1">
    <citation type="submission" date="2009-01" db="EMBL/GenBank/DDBJ databases">
        <title>Complete sequence of Clostridium cellulolyticum H10.</title>
        <authorList>
            <consortium name="US DOE Joint Genome Institute"/>
            <person name="Lucas S."/>
            <person name="Copeland A."/>
            <person name="Lapidus A."/>
            <person name="Glavina del Rio T."/>
            <person name="Dalin E."/>
            <person name="Tice H."/>
            <person name="Bruce D."/>
            <person name="Goodwin L."/>
            <person name="Pitluck S."/>
            <person name="Chertkov O."/>
            <person name="Saunders E."/>
            <person name="Brettin T."/>
            <person name="Detter J.C."/>
            <person name="Han C."/>
            <person name="Larimer F."/>
            <person name="Land M."/>
            <person name="Hauser L."/>
            <person name="Kyrpides N."/>
            <person name="Ivanova N."/>
            <person name="Zhou J."/>
            <person name="Richardson P."/>
        </authorList>
    </citation>
    <scope>NUCLEOTIDE SEQUENCE [LARGE SCALE GENOMIC DNA]</scope>
    <source>
        <strain evidence="2">H10</strain>
    </source>
</reference>
<dbReference type="STRING" id="394503.Ccel_2873"/>
<keyword evidence="1" id="KW-0472">Membrane</keyword>
<dbReference type="Proteomes" id="UP000001349">
    <property type="component" value="Chromosome"/>
</dbReference>
<dbReference type="PANTHER" id="PTHR37309">
    <property type="entry name" value="SLR0284 PROTEIN"/>
    <property type="match status" value="1"/>
</dbReference>
<dbReference type="InterPro" id="IPR007165">
    <property type="entry name" value="Phage_holin_4_2"/>
</dbReference>
<keyword evidence="1" id="KW-0812">Transmembrane</keyword>
<accession>B8I867</accession>
<organism evidence="2 3">
    <name type="scientific">Ruminiclostridium cellulolyticum (strain ATCC 35319 / DSM 5812 / JCM 6584 / H10)</name>
    <name type="common">Clostridium cellulolyticum</name>
    <dbReference type="NCBI Taxonomy" id="394503"/>
    <lineage>
        <taxon>Bacteria</taxon>
        <taxon>Bacillati</taxon>
        <taxon>Bacillota</taxon>
        <taxon>Clostridia</taxon>
        <taxon>Eubacteriales</taxon>
        <taxon>Oscillospiraceae</taxon>
        <taxon>Ruminiclostridium</taxon>
    </lineage>
</organism>
<dbReference type="Pfam" id="PF04020">
    <property type="entry name" value="Phage_holin_4_2"/>
    <property type="match status" value="1"/>
</dbReference>
<dbReference type="EMBL" id="CP001348">
    <property type="protein sequence ID" value="ACL77167.1"/>
    <property type="molecule type" value="Genomic_DNA"/>
</dbReference>
<feature type="transmembrane region" description="Helical" evidence="1">
    <location>
        <begin position="12"/>
        <end position="32"/>
    </location>
</feature>
<feature type="transmembrane region" description="Helical" evidence="1">
    <location>
        <begin position="38"/>
        <end position="57"/>
    </location>
</feature>
<sequence>MDKVENRQGFGLGHLVLRVVIGAVILAITAFLTPGFSISSWFSLLLAAVVLAVLDWAVNKITGVNATPFGRGISGFILAAIIIYVIKFIVPGYNISLFAAVIAALVYGVVDAIIPGRGM</sequence>
<evidence type="ECO:0000256" key="1">
    <source>
        <dbReference type="SAM" id="Phobius"/>
    </source>
</evidence>
<keyword evidence="1" id="KW-1133">Transmembrane helix</keyword>
<proteinExistence type="predicted"/>
<dbReference type="RefSeq" id="WP_015926235.1">
    <property type="nucleotide sequence ID" value="NC_011898.1"/>
</dbReference>
<dbReference type="KEGG" id="cce:Ccel_2873"/>
<keyword evidence="3" id="KW-1185">Reference proteome</keyword>
<evidence type="ECO:0008006" key="4">
    <source>
        <dbReference type="Google" id="ProtNLM"/>
    </source>
</evidence>
<name>B8I867_RUMCH</name>
<gene>
    <name evidence="2" type="ordered locus">Ccel_2873</name>
</gene>